<protein>
    <submittedName>
        <fullName evidence="1">Aldolase</fullName>
    </submittedName>
</protein>
<gene>
    <name evidence="1" type="ORF">BDN72DRAFT_858624</name>
</gene>
<reference evidence="1 2" key="1">
    <citation type="journal article" date="2019" name="Nat. Ecol. Evol.">
        <title>Megaphylogeny resolves global patterns of mushroom evolution.</title>
        <authorList>
            <person name="Varga T."/>
            <person name="Krizsan K."/>
            <person name="Foldi C."/>
            <person name="Dima B."/>
            <person name="Sanchez-Garcia M."/>
            <person name="Sanchez-Ramirez S."/>
            <person name="Szollosi G.J."/>
            <person name="Szarkandi J.G."/>
            <person name="Papp V."/>
            <person name="Albert L."/>
            <person name="Andreopoulos W."/>
            <person name="Angelini C."/>
            <person name="Antonin V."/>
            <person name="Barry K.W."/>
            <person name="Bougher N.L."/>
            <person name="Buchanan P."/>
            <person name="Buyck B."/>
            <person name="Bense V."/>
            <person name="Catcheside P."/>
            <person name="Chovatia M."/>
            <person name="Cooper J."/>
            <person name="Damon W."/>
            <person name="Desjardin D."/>
            <person name="Finy P."/>
            <person name="Geml J."/>
            <person name="Haridas S."/>
            <person name="Hughes K."/>
            <person name="Justo A."/>
            <person name="Karasinski D."/>
            <person name="Kautmanova I."/>
            <person name="Kiss B."/>
            <person name="Kocsube S."/>
            <person name="Kotiranta H."/>
            <person name="LaButti K.M."/>
            <person name="Lechner B.E."/>
            <person name="Liimatainen K."/>
            <person name="Lipzen A."/>
            <person name="Lukacs Z."/>
            <person name="Mihaltcheva S."/>
            <person name="Morgado L.N."/>
            <person name="Niskanen T."/>
            <person name="Noordeloos M.E."/>
            <person name="Ohm R.A."/>
            <person name="Ortiz-Santana B."/>
            <person name="Ovrebo C."/>
            <person name="Racz N."/>
            <person name="Riley R."/>
            <person name="Savchenko A."/>
            <person name="Shiryaev A."/>
            <person name="Soop K."/>
            <person name="Spirin V."/>
            <person name="Szebenyi C."/>
            <person name="Tomsovsky M."/>
            <person name="Tulloss R.E."/>
            <person name="Uehling J."/>
            <person name="Grigoriev I.V."/>
            <person name="Vagvolgyi C."/>
            <person name="Papp T."/>
            <person name="Martin F.M."/>
            <person name="Miettinen O."/>
            <person name="Hibbett D.S."/>
            <person name="Nagy L.G."/>
        </authorList>
    </citation>
    <scope>NUCLEOTIDE SEQUENCE [LARGE SCALE GENOMIC DNA]</scope>
    <source>
        <strain evidence="1 2">NL-1719</strain>
    </source>
</reference>
<accession>A0ACD3AR56</accession>
<name>A0ACD3AR56_9AGAR</name>
<organism evidence="1 2">
    <name type="scientific">Pluteus cervinus</name>
    <dbReference type="NCBI Taxonomy" id="181527"/>
    <lineage>
        <taxon>Eukaryota</taxon>
        <taxon>Fungi</taxon>
        <taxon>Dikarya</taxon>
        <taxon>Basidiomycota</taxon>
        <taxon>Agaricomycotina</taxon>
        <taxon>Agaricomycetes</taxon>
        <taxon>Agaricomycetidae</taxon>
        <taxon>Agaricales</taxon>
        <taxon>Pluteineae</taxon>
        <taxon>Pluteaceae</taxon>
        <taxon>Pluteus</taxon>
    </lineage>
</organism>
<keyword evidence="2" id="KW-1185">Reference proteome</keyword>
<proteinExistence type="predicted"/>
<dbReference type="EMBL" id="ML208358">
    <property type="protein sequence ID" value="TFK68160.1"/>
    <property type="molecule type" value="Genomic_DNA"/>
</dbReference>
<dbReference type="Proteomes" id="UP000308600">
    <property type="component" value="Unassembled WGS sequence"/>
</dbReference>
<evidence type="ECO:0000313" key="2">
    <source>
        <dbReference type="Proteomes" id="UP000308600"/>
    </source>
</evidence>
<evidence type="ECO:0000313" key="1">
    <source>
        <dbReference type="EMBL" id="TFK68160.1"/>
    </source>
</evidence>
<sequence length="483" mass="54378">MHQSAASTVGSPAMPQFGPAHHKGKAPDLPRTPHDPFGKTLPTRVLALDQVLKRKNIAIYSNTIDLQSEYLFLTPHSRICCGDGVDLELNDIYYSDWSGRLWWQLHNAHDLSRVTYNEARGELLSMDGGACHCRTQLVEFAKAILDQVDGPHYTFIDPVLFEDEQAIVEASKRLIVQFEEQGISRDRIIISIPASDAGVLATRQLAKDGILVNLSFVTSLEHAAACAEVEPHSITISVRHILDWCDHDRKRNPVEGDLYQLLAGYHVIQSISTYFRINQIKTRLIATEFRNLSDIALLNDFDAICLPKDHIEALPKTRVRLLPNPDLSAGQLEYPTEYTLNPNFSNNLSTRAQHILVDIFETALDQLFDGMQTYHDITMCCVEHRDWLGLALDEVIDPIWNFDGRPTTHETPKKRKAVQSSMTTRGMAKSSPIQPQMTYELASSDFSNLSTTEIDDFLKRCRQHVTRSPKGTLNGQGTGKLHQ</sequence>